<protein>
    <submittedName>
        <fullName evidence="2">Uncharacterized protein</fullName>
    </submittedName>
</protein>
<evidence type="ECO:0000313" key="2">
    <source>
        <dbReference type="EMBL" id="PVU87819.1"/>
    </source>
</evidence>
<dbReference type="InterPro" id="IPR010998">
    <property type="entry name" value="Integrase_recombinase_N"/>
</dbReference>
<reference evidence="2 3" key="1">
    <citation type="journal article" date="2018" name="MBio">
        <title>Comparative Genomics Reveals the Core Gene Toolbox for the Fungus-Insect Symbiosis.</title>
        <authorList>
            <person name="Wang Y."/>
            <person name="Stata M."/>
            <person name="Wang W."/>
            <person name="Stajich J.E."/>
            <person name="White M.M."/>
            <person name="Moncalvo J.M."/>
        </authorList>
    </citation>
    <scope>NUCLEOTIDE SEQUENCE [LARGE SCALE GENOMIC DNA]</scope>
    <source>
        <strain evidence="2 3">SC-DP-2</strain>
    </source>
</reference>
<dbReference type="SUPFAM" id="SSF47823">
    <property type="entry name" value="lambda integrase-like, N-terminal domain"/>
    <property type="match status" value="1"/>
</dbReference>
<dbReference type="Gene3D" id="1.10.150.130">
    <property type="match status" value="1"/>
</dbReference>
<feature type="non-terminal residue" evidence="2">
    <location>
        <position position="527"/>
    </location>
</feature>
<dbReference type="Proteomes" id="UP000245609">
    <property type="component" value="Unassembled WGS sequence"/>
</dbReference>
<gene>
    <name evidence="2" type="ORF">BB560_006427</name>
</gene>
<dbReference type="AlphaFoldDB" id="A0A2T9Y639"/>
<name>A0A2T9Y639_9FUNG</name>
<accession>A0A2T9Y639</accession>
<evidence type="ECO:0000256" key="1">
    <source>
        <dbReference type="ARBA" id="ARBA00023125"/>
    </source>
</evidence>
<proteinExistence type="predicted"/>
<keyword evidence="1" id="KW-0238">DNA-binding</keyword>
<dbReference type="EMBL" id="MBFS01003230">
    <property type="protein sequence ID" value="PVU87819.1"/>
    <property type="molecule type" value="Genomic_DNA"/>
</dbReference>
<organism evidence="2 3">
    <name type="scientific">Smittium megazygosporum</name>
    <dbReference type="NCBI Taxonomy" id="133381"/>
    <lineage>
        <taxon>Eukaryota</taxon>
        <taxon>Fungi</taxon>
        <taxon>Fungi incertae sedis</taxon>
        <taxon>Zoopagomycota</taxon>
        <taxon>Kickxellomycotina</taxon>
        <taxon>Harpellomycetes</taxon>
        <taxon>Harpellales</taxon>
        <taxon>Legeriomycetaceae</taxon>
        <taxon>Smittium</taxon>
    </lineage>
</organism>
<sequence length="527" mass="58011">MDSKGLETSPIKIAEEAISKEIIQTEADTVEDTANTPYYTGPPHIQTTKKVKGINRVPVKLVSPIIRRGFKTALRRIKKSTNRKILNLENILRYTWKNVTYDSGDDQQPPPTPAKQYYLVPAHSEVPEGHEGLDPSIAIYIQAEYKVSLPSYPPPFILFEDNIAIVRKTEEECHRHIMIISSHLQNLGYYINVEKSITVPSTSRSKRFQNANGIFQLQGGCDIASCTEAPRTILEGLGSPNADKKYDSKECSQTMGIEAFEKAFMQDQKVPGAFKDRHVRIGTEEETPTVLLAGTGSTITEDKCTNASMAQKGGICQSTTDASTANTTASNTRTATNGNISAQLALTALVSFTTETSTGTTNGAEIRSPSMDNASMVRIGENEQGLTKAAIQLISESVRPNNKRNYSSGWKKFKHWAADNGINPLEYSPVNLANFLEALTTQDRRVKKLLKGLKRRSPKKPLQAPTWGIAELLKSISLWGPNTNLSLLNLGKKVAILLALATSWRPQSELQGIHRSAIRKADDSEAL</sequence>
<evidence type="ECO:0000313" key="3">
    <source>
        <dbReference type="Proteomes" id="UP000245609"/>
    </source>
</evidence>
<dbReference type="OrthoDB" id="2289843at2759"/>
<dbReference type="GO" id="GO:0003677">
    <property type="term" value="F:DNA binding"/>
    <property type="evidence" value="ECO:0007669"/>
    <property type="project" value="UniProtKB-KW"/>
</dbReference>
<keyword evidence="3" id="KW-1185">Reference proteome</keyword>
<comment type="caution">
    <text evidence="2">The sequence shown here is derived from an EMBL/GenBank/DDBJ whole genome shotgun (WGS) entry which is preliminary data.</text>
</comment>